<comment type="caution">
    <text evidence="1">The sequence shown here is derived from an EMBL/GenBank/DDBJ whole genome shotgun (WGS) entry which is preliminary data.</text>
</comment>
<reference evidence="2" key="1">
    <citation type="journal article" date="2019" name="Int. J. Syst. Evol. Microbiol.">
        <title>The Global Catalogue of Microorganisms (GCM) 10K type strain sequencing project: providing services to taxonomists for standard genome sequencing and annotation.</title>
        <authorList>
            <consortium name="The Broad Institute Genomics Platform"/>
            <consortium name="The Broad Institute Genome Sequencing Center for Infectious Disease"/>
            <person name="Wu L."/>
            <person name="Ma J."/>
        </authorList>
    </citation>
    <scope>NUCLEOTIDE SEQUENCE [LARGE SCALE GENOMIC DNA]</scope>
    <source>
        <strain evidence="2">CGMCC 1.12479</strain>
    </source>
</reference>
<dbReference type="EMBL" id="BMFD01000025">
    <property type="protein sequence ID" value="GGC54632.1"/>
    <property type="molecule type" value="Genomic_DNA"/>
</dbReference>
<sequence length="164" mass="18328">MQFREQIKILSIMLLFLLFNSCAILDKYSFDAAVIDLSIFEKEGMFVTTGDISRNYKSASIVIVDCYQGYVPKEDVKIKKSKSSNSGYDDLYGSKSTSFDKIKDFNFKGCEINDLFEEIIYQAKGTDANGIIKLEIRNISKSSVDGKSTVPGIQVIGLAINIED</sequence>
<protein>
    <recommendedName>
        <fullName evidence="3">Lipoprotein</fullName>
    </recommendedName>
</protein>
<proteinExistence type="predicted"/>
<accession>A0ABQ1N5U9</accession>
<name>A0ABQ1N5U9_9BACT</name>
<evidence type="ECO:0000313" key="2">
    <source>
        <dbReference type="Proteomes" id="UP000635885"/>
    </source>
</evidence>
<gene>
    <name evidence="1" type="ORF">GCM10010993_36280</name>
</gene>
<dbReference type="Proteomes" id="UP000635885">
    <property type="component" value="Unassembled WGS sequence"/>
</dbReference>
<keyword evidence="2" id="KW-1185">Reference proteome</keyword>
<evidence type="ECO:0008006" key="3">
    <source>
        <dbReference type="Google" id="ProtNLM"/>
    </source>
</evidence>
<evidence type="ECO:0000313" key="1">
    <source>
        <dbReference type="EMBL" id="GGC54632.1"/>
    </source>
</evidence>
<organism evidence="1 2">
    <name type="scientific">Belliella aquatica</name>
    <dbReference type="NCBI Taxonomy" id="1323734"/>
    <lineage>
        <taxon>Bacteria</taxon>
        <taxon>Pseudomonadati</taxon>
        <taxon>Bacteroidota</taxon>
        <taxon>Cytophagia</taxon>
        <taxon>Cytophagales</taxon>
        <taxon>Cyclobacteriaceae</taxon>
        <taxon>Belliella</taxon>
    </lineage>
</organism>